<feature type="transmembrane region" description="Helical" evidence="1">
    <location>
        <begin position="20"/>
        <end position="43"/>
    </location>
</feature>
<dbReference type="STRING" id="701091.M2U844"/>
<dbReference type="PANTHER" id="PTHR35394:SF5">
    <property type="entry name" value="DUF3176 DOMAIN-CONTAINING PROTEIN"/>
    <property type="match status" value="1"/>
</dbReference>
<proteinExistence type="predicted"/>
<dbReference type="PANTHER" id="PTHR35394">
    <property type="entry name" value="DUF3176 DOMAIN-CONTAINING PROTEIN"/>
    <property type="match status" value="1"/>
</dbReference>
<reference evidence="2 3" key="1">
    <citation type="journal article" date="2012" name="PLoS Pathog.">
        <title>Diverse lifestyles and strategies of plant pathogenesis encoded in the genomes of eighteen Dothideomycetes fungi.</title>
        <authorList>
            <person name="Ohm R.A."/>
            <person name="Feau N."/>
            <person name="Henrissat B."/>
            <person name="Schoch C.L."/>
            <person name="Horwitz B.A."/>
            <person name="Barry K.W."/>
            <person name="Condon B.J."/>
            <person name="Copeland A.C."/>
            <person name="Dhillon B."/>
            <person name="Glaser F."/>
            <person name="Hesse C.N."/>
            <person name="Kosti I."/>
            <person name="LaButti K."/>
            <person name="Lindquist E.A."/>
            <person name="Lucas S."/>
            <person name="Salamov A.A."/>
            <person name="Bradshaw R.E."/>
            <person name="Ciuffetti L."/>
            <person name="Hamelin R.C."/>
            <person name="Kema G.H.J."/>
            <person name="Lawrence C."/>
            <person name="Scott J.A."/>
            <person name="Spatafora J.W."/>
            <person name="Turgeon B.G."/>
            <person name="de Wit P.J.G.M."/>
            <person name="Zhong S."/>
            <person name="Goodwin S.B."/>
            <person name="Grigoriev I.V."/>
        </authorList>
    </citation>
    <scope>NUCLEOTIDE SEQUENCE [LARGE SCALE GENOMIC DNA]</scope>
    <source>
        <strain evidence="3">C5 / ATCC 48332 / race O</strain>
    </source>
</reference>
<feature type="transmembrane region" description="Helical" evidence="1">
    <location>
        <begin position="437"/>
        <end position="457"/>
    </location>
</feature>
<evidence type="ECO:0000313" key="2">
    <source>
        <dbReference type="EMBL" id="EMD89921.1"/>
    </source>
</evidence>
<dbReference type="OMA" id="ICTVFDW"/>
<accession>M2U844</accession>
<gene>
    <name evidence="2" type="ORF">COCHEDRAFT_1138645</name>
</gene>
<organism evidence="2 3">
    <name type="scientific">Cochliobolus heterostrophus (strain C5 / ATCC 48332 / race O)</name>
    <name type="common">Southern corn leaf blight fungus</name>
    <name type="synonym">Bipolaris maydis</name>
    <dbReference type="NCBI Taxonomy" id="701091"/>
    <lineage>
        <taxon>Eukaryota</taxon>
        <taxon>Fungi</taxon>
        <taxon>Dikarya</taxon>
        <taxon>Ascomycota</taxon>
        <taxon>Pezizomycotina</taxon>
        <taxon>Dothideomycetes</taxon>
        <taxon>Pleosporomycetidae</taxon>
        <taxon>Pleosporales</taxon>
        <taxon>Pleosporineae</taxon>
        <taxon>Pleosporaceae</taxon>
        <taxon>Bipolaris</taxon>
    </lineage>
</organism>
<dbReference type="OrthoDB" id="3687741at2759"/>
<keyword evidence="1" id="KW-0812">Transmembrane</keyword>
<dbReference type="InterPro" id="IPR021514">
    <property type="entry name" value="DUF3176"/>
</dbReference>
<reference evidence="3" key="2">
    <citation type="journal article" date="2013" name="PLoS Genet.">
        <title>Comparative genome structure, secondary metabolite, and effector coding capacity across Cochliobolus pathogens.</title>
        <authorList>
            <person name="Condon B.J."/>
            <person name="Leng Y."/>
            <person name="Wu D."/>
            <person name="Bushley K.E."/>
            <person name="Ohm R.A."/>
            <person name="Otillar R."/>
            <person name="Martin J."/>
            <person name="Schackwitz W."/>
            <person name="Grimwood J."/>
            <person name="MohdZainudin N."/>
            <person name="Xue C."/>
            <person name="Wang R."/>
            <person name="Manning V.A."/>
            <person name="Dhillon B."/>
            <person name="Tu Z.J."/>
            <person name="Steffenson B.J."/>
            <person name="Salamov A."/>
            <person name="Sun H."/>
            <person name="Lowry S."/>
            <person name="LaButti K."/>
            <person name="Han J."/>
            <person name="Copeland A."/>
            <person name="Lindquist E."/>
            <person name="Barry K."/>
            <person name="Schmutz J."/>
            <person name="Baker S.E."/>
            <person name="Ciuffetti L.M."/>
            <person name="Grigoriev I.V."/>
            <person name="Zhong S."/>
            <person name="Turgeon B.G."/>
        </authorList>
    </citation>
    <scope>NUCLEOTIDE SEQUENCE [LARGE SCALE GENOMIC DNA]</scope>
    <source>
        <strain evidence="3">C5 / ATCC 48332 / race O</strain>
    </source>
</reference>
<evidence type="ECO:0000313" key="3">
    <source>
        <dbReference type="Proteomes" id="UP000016936"/>
    </source>
</evidence>
<keyword evidence="1" id="KW-0472">Membrane</keyword>
<dbReference type="Proteomes" id="UP000016936">
    <property type="component" value="Unassembled WGS sequence"/>
</dbReference>
<sequence length="530" mass="59407">MAIVITMAKYNDREQPEWRYSINLNTIIAVLATVLRSCMVVVAEEVIGQLKWLLFRRPQPLWNLEHLDTAARGPWGSLLLFFRTRSLDAAFVGCMVIILSVGIGPFSQQAVKSVSCERPLAGAEASIRVAQWMAPTNTSRVREYSFKTDLDMDTKVAILDGLVNPNTTRSDIIPSCSTGNSSILNVSIVTFTNHGCELLGPEDGSKFQRCPGADANWTLPIMSYLNAVAVTCSFYSCVRDYAGTVRDTIFTEKVINETPIKPVRITKNSQTYDFKDLHNPCIIDGQTYTRDNISSVPIQGNNFASYFIDGVNTTFPIACIYGLNSDYAQSLGHFIESIMNGNCSTVPKFVPEFYKYEYKSLRCGPWQLEALVNKGLASFDSINRNMQSVATAATSDMRRKGSYYDDPQYKLNPSYITPPIFVTGTVMRTTSCTKFDWVWLSFPLALIVLTTFLLCVACGKMMFDKRRVPVWKSSILPLLLAGHRLRDVAAAEDMDAIKASTERLVVSLVQDERGWEFAIEDFKDEKTREE</sequence>
<name>M2U844_COCH5</name>
<protein>
    <submittedName>
        <fullName evidence="2">Uncharacterized protein</fullName>
    </submittedName>
</protein>
<keyword evidence="1" id="KW-1133">Transmembrane helix</keyword>
<dbReference type="EMBL" id="KB445578">
    <property type="protein sequence ID" value="EMD89921.1"/>
    <property type="molecule type" value="Genomic_DNA"/>
</dbReference>
<evidence type="ECO:0000256" key="1">
    <source>
        <dbReference type="SAM" id="Phobius"/>
    </source>
</evidence>
<dbReference type="HOGENOM" id="CLU_015092_1_2_1"/>
<dbReference type="AlphaFoldDB" id="M2U844"/>
<dbReference type="eggNOG" id="ENOG502SNPD">
    <property type="taxonomic scope" value="Eukaryota"/>
</dbReference>
<dbReference type="Pfam" id="PF11374">
    <property type="entry name" value="DUF3176"/>
    <property type="match status" value="1"/>
</dbReference>
<keyword evidence="3" id="KW-1185">Reference proteome</keyword>